<dbReference type="Proteomes" id="UP001476798">
    <property type="component" value="Unassembled WGS sequence"/>
</dbReference>
<reference evidence="2 3" key="1">
    <citation type="submission" date="2021-06" db="EMBL/GenBank/DDBJ databases">
        <authorList>
            <person name="Palmer J.M."/>
        </authorList>
    </citation>
    <scope>NUCLEOTIDE SEQUENCE [LARGE SCALE GENOMIC DNA]</scope>
    <source>
        <strain evidence="2 3">GA_2019</strain>
        <tissue evidence="2">Muscle</tissue>
    </source>
</reference>
<comment type="caution">
    <text evidence="2">The sequence shown here is derived from an EMBL/GenBank/DDBJ whole genome shotgun (WGS) entry which is preliminary data.</text>
</comment>
<proteinExistence type="predicted"/>
<name>A0ABV0NVQ1_9TELE</name>
<evidence type="ECO:0000313" key="3">
    <source>
        <dbReference type="Proteomes" id="UP001476798"/>
    </source>
</evidence>
<feature type="region of interest" description="Disordered" evidence="1">
    <location>
        <begin position="1"/>
        <end position="39"/>
    </location>
</feature>
<sequence length="141" mass="15549">MFPRREPRLSVEAGHGGAPEIAFPQPVSQGNRPSDGWEGRYTRVEPEERAGRCYPTDSPVFPTPGVPLRQPAFLATRSSSESGAAQAGGNMSEHRNKLIFIVVDVLCVFVGLLNRHAFDLLLQVIQLLLHKIMVLTFNGKK</sequence>
<organism evidence="2 3">
    <name type="scientific">Goodea atripinnis</name>
    <dbReference type="NCBI Taxonomy" id="208336"/>
    <lineage>
        <taxon>Eukaryota</taxon>
        <taxon>Metazoa</taxon>
        <taxon>Chordata</taxon>
        <taxon>Craniata</taxon>
        <taxon>Vertebrata</taxon>
        <taxon>Euteleostomi</taxon>
        <taxon>Actinopterygii</taxon>
        <taxon>Neopterygii</taxon>
        <taxon>Teleostei</taxon>
        <taxon>Neoteleostei</taxon>
        <taxon>Acanthomorphata</taxon>
        <taxon>Ovalentaria</taxon>
        <taxon>Atherinomorphae</taxon>
        <taxon>Cyprinodontiformes</taxon>
        <taxon>Goodeidae</taxon>
        <taxon>Goodea</taxon>
    </lineage>
</organism>
<evidence type="ECO:0000313" key="2">
    <source>
        <dbReference type="EMBL" id="MEQ2175365.1"/>
    </source>
</evidence>
<protein>
    <submittedName>
        <fullName evidence="2">Uncharacterized protein</fullName>
    </submittedName>
</protein>
<dbReference type="EMBL" id="JAHRIO010051365">
    <property type="protein sequence ID" value="MEQ2175365.1"/>
    <property type="molecule type" value="Genomic_DNA"/>
</dbReference>
<accession>A0ABV0NVQ1</accession>
<keyword evidence="3" id="KW-1185">Reference proteome</keyword>
<gene>
    <name evidence="2" type="ORF">GOODEAATRI_017260</name>
</gene>
<evidence type="ECO:0000256" key="1">
    <source>
        <dbReference type="SAM" id="MobiDB-lite"/>
    </source>
</evidence>